<gene>
    <name evidence="2" type="ORF">HNQ67_000129</name>
</gene>
<dbReference type="RefSeq" id="WP_183251376.1">
    <property type="nucleotide sequence ID" value="NZ_BAAAFF010000003.1"/>
</dbReference>
<proteinExistence type="predicted"/>
<dbReference type="EMBL" id="JACHFZ010000001">
    <property type="protein sequence ID" value="MBB5290633.1"/>
    <property type="molecule type" value="Genomic_DNA"/>
</dbReference>
<keyword evidence="1" id="KW-0472">Membrane</keyword>
<evidence type="ECO:0000313" key="3">
    <source>
        <dbReference type="Proteomes" id="UP000566663"/>
    </source>
</evidence>
<keyword evidence="3" id="KW-1185">Reference proteome</keyword>
<organism evidence="2 3">
    <name type="scientific">Brevundimonas basaltis</name>
    <dbReference type="NCBI Taxonomy" id="472166"/>
    <lineage>
        <taxon>Bacteria</taxon>
        <taxon>Pseudomonadati</taxon>
        <taxon>Pseudomonadota</taxon>
        <taxon>Alphaproteobacteria</taxon>
        <taxon>Caulobacterales</taxon>
        <taxon>Caulobacteraceae</taxon>
        <taxon>Brevundimonas</taxon>
    </lineage>
</organism>
<protein>
    <submittedName>
        <fullName evidence="2">Uncharacterized protein</fullName>
    </submittedName>
</protein>
<feature type="transmembrane region" description="Helical" evidence="1">
    <location>
        <begin position="38"/>
        <end position="58"/>
    </location>
</feature>
<feature type="transmembrane region" description="Helical" evidence="1">
    <location>
        <begin position="112"/>
        <end position="130"/>
    </location>
</feature>
<keyword evidence="1" id="KW-0812">Transmembrane</keyword>
<reference evidence="2 3" key="1">
    <citation type="submission" date="2020-08" db="EMBL/GenBank/DDBJ databases">
        <title>Genomic Encyclopedia of Type Strains, Phase IV (KMG-IV): sequencing the most valuable type-strain genomes for metagenomic binning, comparative biology and taxonomic classification.</title>
        <authorList>
            <person name="Goeker M."/>
        </authorList>
    </citation>
    <scope>NUCLEOTIDE SEQUENCE [LARGE SCALE GENOMIC DNA]</scope>
    <source>
        <strain evidence="2 3">DSM 25335</strain>
    </source>
</reference>
<feature type="transmembrane region" description="Helical" evidence="1">
    <location>
        <begin position="70"/>
        <end position="91"/>
    </location>
</feature>
<feature type="transmembrane region" description="Helical" evidence="1">
    <location>
        <begin position="6"/>
        <end position="26"/>
    </location>
</feature>
<feature type="transmembrane region" description="Helical" evidence="1">
    <location>
        <begin position="136"/>
        <end position="157"/>
    </location>
</feature>
<evidence type="ECO:0000313" key="2">
    <source>
        <dbReference type="EMBL" id="MBB5290633.1"/>
    </source>
</evidence>
<name>A0A7W8HX04_9CAUL</name>
<accession>A0A7W8HX04</accession>
<keyword evidence="1" id="KW-1133">Transmembrane helix</keyword>
<comment type="caution">
    <text evidence="2">The sequence shown here is derived from an EMBL/GenBank/DDBJ whole genome shotgun (WGS) entry which is preliminary data.</text>
</comment>
<feature type="transmembrane region" description="Helical" evidence="1">
    <location>
        <begin position="164"/>
        <end position="183"/>
    </location>
</feature>
<dbReference type="Proteomes" id="UP000566663">
    <property type="component" value="Unassembled WGS sequence"/>
</dbReference>
<evidence type="ECO:0000256" key="1">
    <source>
        <dbReference type="SAM" id="Phobius"/>
    </source>
</evidence>
<sequence length="187" mass="20738">MSAFEYTSVLASIIIGLALVDILVSLNRLIRAGRTVQWHWAAPVAAVFVVLTLIQIWWSLYRPDDSAITIGQFLPLFVELVILFLLAAAALPDDVPAEGIDLKAYYHRNGPYFWGLFTAALGWLLLVDVVENALNGLLLAYLGERIFDFAVLGVFASLVFVRRLWWHAIAILLLSSGPIGWLSRSLG</sequence>
<dbReference type="AlphaFoldDB" id="A0A7W8HX04"/>